<dbReference type="OrthoDB" id="399092at2"/>
<evidence type="ECO:0000313" key="1">
    <source>
        <dbReference type="EMBL" id="PZV98722.1"/>
    </source>
</evidence>
<accession>A0A2W7GL81</accession>
<proteinExistence type="predicted"/>
<comment type="caution">
    <text evidence="1">The sequence shown here is derived from an EMBL/GenBank/DDBJ whole genome shotgun (WGS) entry which is preliminary data.</text>
</comment>
<protein>
    <submittedName>
        <fullName evidence="1">Uncharacterized protein</fullName>
    </submittedName>
</protein>
<gene>
    <name evidence="1" type="ORF">BCF89_1122</name>
</gene>
<sequence length="257" mass="30460">MSNILKTSNFKYKAEFKKTHDDFFFWVKYEKKIYDKLTPNAIKILLKCKLKIGEAMFNLLSKRKVSFELLAISKELGARIKFVPLLELEKLGFKRSTLTETVKYLSSLGYLEHDLKGNIKITNKVWCERGEKFINLNSTLRWKLLLTDVSLVTLWNTQNFLLFQKKLINKKNKKFLKFTTNPKKLNAGFTIINTNKTLWLQELNSKCLKFLKGNKNTILKCFKMLTKIYKIYFLYKKSKNKTNFTSRYLILKKPFVI</sequence>
<dbReference type="RefSeq" id="WP_111518853.1">
    <property type="nucleotide sequence ID" value="NZ_QKUB01000012.1"/>
</dbReference>
<evidence type="ECO:0000313" key="2">
    <source>
        <dbReference type="Proteomes" id="UP000249646"/>
    </source>
</evidence>
<name>A0A2W7GL81_9BACT</name>
<dbReference type="NCBIfam" id="NF046008">
    <property type="entry name" value="ICE_MAGa4850"/>
    <property type="match status" value="1"/>
</dbReference>
<organism evidence="1 2">
    <name type="scientific">Metamycoplasma auris</name>
    <dbReference type="NCBI Taxonomy" id="51363"/>
    <lineage>
        <taxon>Bacteria</taxon>
        <taxon>Bacillati</taxon>
        <taxon>Mycoplasmatota</taxon>
        <taxon>Mycoplasmoidales</taxon>
        <taxon>Metamycoplasmataceae</taxon>
        <taxon>Metamycoplasma</taxon>
    </lineage>
</organism>
<reference evidence="1 2" key="1">
    <citation type="submission" date="2018-06" db="EMBL/GenBank/DDBJ databases">
        <title>Genomic Encyclopedia of Archaeal and Bacterial Type Strains, Phase II (KMG-II): from individual species to whole genera.</title>
        <authorList>
            <person name="Goeker M."/>
        </authorList>
    </citation>
    <scope>NUCLEOTIDE SEQUENCE [LARGE SCALE GENOMIC DNA]</scope>
    <source>
        <strain evidence="1 2">ATCC 51348</strain>
    </source>
</reference>
<dbReference type="Proteomes" id="UP000249646">
    <property type="component" value="Unassembled WGS sequence"/>
</dbReference>
<dbReference type="EMBL" id="QKUB01000012">
    <property type="protein sequence ID" value="PZV98722.1"/>
    <property type="molecule type" value="Genomic_DNA"/>
</dbReference>
<dbReference type="AlphaFoldDB" id="A0A2W7GL81"/>
<keyword evidence="2" id="KW-1185">Reference proteome</keyword>